<dbReference type="EMBL" id="JAULSU010000002">
    <property type="protein sequence ID" value="KAK0626025.1"/>
    <property type="molecule type" value="Genomic_DNA"/>
</dbReference>
<feature type="region of interest" description="Disordered" evidence="14">
    <location>
        <begin position="292"/>
        <end position="342"/>
    </location>
</feature>
<keyword evidence="13" id="KW-0469">Meiosis</keyword>
<evidence type="ECO:0000256" key="4">
    <source>
        <dbReference type="ARBA" id="ARBA00022722"/>
    </source>
</evidence>
<comment type="cofactor">
    <cofactor evidence="1">
        <name>Mg(2+)</name>
        <dbReference type="ChEBI" id="CHEBI:18420"/>
    </cofactor>
</comment>
<proteinExistence type="inferred from homology"/>
<evidence type="ECO:0000256" key="6">
    <source>
        <dbReference type="ARBA" id="ARBA00022759"/>
    </source>
</evidence>
<evidence type="ECO:0000256" key="8">
    <source>
        <dbReference type="ARBA" id="ARBA00022801"/>
    </source>
</evidence>
<dbReference type="GO" id="GO:0008821">
    <property type="term" value="F:crossover junction DNA endonuclease activity"/>
    <property type="evidence" value="ECO:0007669"/>
    <property type="project" value="TreeGrafter"/>
</dbReference>
<dbReference type="PANTHER" id="PTHR21077:SF5">
    <property type="entry name" value="CROSSOVER JUNCTION ENDONUCLEASE MMS4"/>
    <property type="match status" value="1"/>
</dbReference>
<sequence>MPAEVISLLSSSPPPAVPAKRVSPHPARPLATVSASRHFSHDDFDDIDQFDLTQGIIIPGSSLNPKSSLGRGSLSKASKSRSSEPIETDPISLLSDDDFSFTNIRHGGRSGDGPSPKRTRLTPPAEHSRGPNTFRSWNFSRLNSAAEQDPKPAKSKSSYDKLDLEDDPFASSPPKVKEKENRSTSAATKRITLDDDPDPFASSPPRDRRQPAVQLRKAAEWDPISSSAPQLNREDSRAKAKPRAMQRVQSEVFAPDDSDDSIEHAAYEEDDGDDDLPDLDDFDIEKLRKLKAKISARLPPSKSTAKSTAKARVTKPSSGSQPRAPAIKKTSQEKEKEKGEKLAKAVAREAERNFKQMEKERQREEKALEKQRAAALAQVNKVRTDKKVSTPEMIVDLPSSIGKTIKVQAETLLKDLNVESHSWDSPVDNVVRWRRKVKSRWNEELGYWEPIPMRIERENYAMVIMPATQFVELALATEGTDLDTHVTQVVSQFPGHSIIYLLEGLKGWLRKNRSHRNRQFVSAVRSGMEGGEPSNSQASGSQQPSGSQPPSGTQPSRRRKKTAQPQQYIDEDMIEDALLQMQVSHNVLIHHVHAPVETAQWIATFTQHISTVPYRRQREETNAASAGFCMESGQVRTGENAKDTYIRMLQEVGRITAPVAYGIAGKFPTVSQLVEGLEQGGPLVLEAVRKSANKDGAFSDRAIGPSVSRRLHKIFTGTDETSTDI</sequence>
<comment type="subcellular location">
    <subcellularLocation>
        <location evidence="2">Nucleus</location>
    </subcellularLocation>
</comment>
<evidence type="ECO:0000256" key="13">
    <source>
        <dbReference type="ARBA" id="ARBA00023254"/>
    </source>
</evidence>
<gene>
    <name evidence="16" type="ORF">B0T14DRAFT_508961</name>
</gene>
<keyword evidence="9" id="KW-0460">Magnesium</keyword>
<evidence type="ECO:0000259" key="15">
    <source>
        <dbReference type="SMART" id="SM00891"/>
    </source>
</evidence>
<feature type="compositionally biased region" description="Low complexity" evidence="14">
    <location>
        <begin position="67"/>
        <end position="77"/>
    </location>
</feature>
<dbReference type="InterPro" id="IPR042530">
    <property type="entry name" value="EME1/EME2_C"/>
</dbReference>
<evidence type="ECO:0000256" key="7">
    <source>
        <dbReference type="ARBA" id="ARBA00022763"/>
    </source>
</evidence>
<feature type="compositionally biased region" description="Basic and acidic residues" evidence="14">
    <location>
        <begin position="330"/>
        <end position="342"/>
    </location>
</feature>
<evidence type="ECO:0000256" key="1">
    <source>
        <dbReference type="ARBA" id="ARBA00001946"/>
    </source>
</evidence>
<evidence type="ECO:0000256" key="5">
    <source>
        <dbReference type="ARBA" id="ARBA00022723"/>
    </source>
</evidence>
<evidence type="ECO:0000256" key="2">
    <source>
        <dbReference type="ARBA" id="ARBA00004123"/>
    </source>
</evidence>
<keyword evidence="10" id="KW-0233">DNA recombination</keyword>
<feature type="region of interest" description="Disordered" evidence="14">
    <location>
        <begin position="57"/>
        <end position="280"/>
    </location>
</feature>
<feature type="compositionally biased region" description="Basic and acidic residues" evidence="14">
    <location>
        <begin position="148"/>
        <end position="162"/>
    </location>
</feature>
<dbReference type="GO" id="GO:0003677">
    <property type="term" value="F:DNA binding"/>
    <property type="evidence" value="ECO:0007669"/>
    <property type="project" value="InterPro"/>
</dbReference>
<feature type="region of interest" description="Disordered" evidence="14">
    <location>
        <begin position="525"/>
        <end position="565"/>
    </location>
</feature>
<comment type="similarity">
    <text evidence="3">Belongs to the EME1/MMS4 family.</text>
</comment>
<dbReference type="PANTHER" id="PTHR21077">
    <property type="entry name" value="EME1 PROTEIN"/>
    <property type="match status" value="1"/>
</dbReference>
<keyword evidence="6" id="KW-0255">Endonuclease</keyword>
<dbReference type="Proteomes" id="UP001175000">
    <property type="component" value="Unassembled WGS sequence"/>
</dbReference>
<feature type="compositionally biased region" description="Polar residues" evidence="14">
    <location>
        <begin position="130"/>
        <end position="146"/>
    </location>
</feature>
<dbReference type="GO" id="GO:0031573">
    <property type="term" value="P:mitotic intra-S DNA damage checkpoint signaling"/>
    <property type="evidence" value="ECO:0007669"/>
    <property type="project" value="TreeGrafter"/>
</dbReference>
<keyword evidence="8" id="KW-0378">Hydrolase</keyword>
<evidence type="ECO:0000256" key="3">
    <source>
        <dbReference type="ARBA" id="ARBA00005313"/>
    </source>
</evidence>
<dbReference type="AlphaFoldDB" id="A0AA39X3A0"/>
<dbReference type="Gene3D" id="3.40.50.10130">
    <property type="match status" value="1"/>
</dbReference>
<feature type="domain" description="ERCC4" evidence="15">
    <location>
        <begin position="392"/>
        <end position="678"/>
    </location>
</feature>
<protein>
    <submittedName>
        <fullName evidence="16">ERCC4 domain-containing protein</fullName>
    </submittedName>
</protein>
<dbReference type="Pfam" id="PF02732">
    <property type="entry name" value="ERCC4"/>
    <property type="match status" value="1"/>
</dbReference>
<evidence type="ECO:0000313" key="17">
    <source>
        <dbReference type="Proteomes" id="UP001175000"/>
    </source>
</evidence>
<accession>A0AA39X3A0</accession>
<evidence type="ECO:0000313" key="16">
    <source>
        <dbReference type="EMBL" id="KAK0626025.1"/>
    </source>
</evidence>
<dbReference type="SMART" id="SM00891">
    <property type="entry name" value="ERCC4"/>
    <property type="match status" value="1"/>
</dbReference>
<dbReference type="CDD" id="cd20085">
    <property type="entry name" value="XPF_nuclease_Mms4"/>
    <property type="match status" value="1"/>
</dbReference>
<dbReference type="GO" id="GO:0005634">
    <property type="term" value="C:nucleus"/>
    <property type="evidence" value="ECO:0007669"/>
    <property type="project" value="UniProtKB-SubCell"/>
</dbReference>
<dbReference type="InterPro" id="IPR047521">
    <property type="entry name" value="XPF_nuclease_EME1_ascomycetes"/>
</dbReference>
<keyword evidence="17" id="KW-1185">Reference proteome</keyword>
<dbReference type="GO" id="GO:0048476">
    <property type="term" value="C:Holliday junction resolvase complex"/>
    <property type="evidence" value="ECO:0007669"/>
    <property type="project" value="InterPro"/>
</dbReference>
<evidence type="ECO:0000256" key="11">
    <source>
        <dbReference type="ARBA" id="ARBA00023204"/>
    </source>
</evidence>
<keyword evidence="12" id="KW-0539">Nucleus</keyword>
<name>A0AA39X3A0_9PEZI</name>
<comment type="caution">
    <text evidence="16">The sequence shown here is derived from an EMBL/GenBank/DDBJ whole genome shotgun (WGS) entry which is preliminary data.</text>
</comment>
<keyword evidence="7" id="KW-0227">DNA damage</keyword>
<feature type="compositionally biased region" description="Acidic residues" evidence="14">
    <location>
        <begin position="268"/>
        <end position="280"/>
    </location>
</feature>
<evidence type="ECO:0000256" key="14">
    <source>
        <dbReference type="SAM" id="MobiDB-lite"/>
    </source>
</evidence>
<keyword evidence="11" id="KW-0234">DNA repair</keyword>
<evidence type="ECO:0000256" key="9">
    <source>
        <dbReference type="ARBA" id="ARBA00022842"/>
    </source>
</evidence>
<reference evidence="16" key="1">
    <citation type="submission" date="2023-06" db="EMBL/GenBank/DDBJ databases">
        <title>Genome-scale phylogeny and comparative genomics of the fungal order Sordariales.</title>
        <authorList>
            <consortium name="Lawrence Berkeley National Laboratory"/>
            <person name="Hensen N."/>
            <person name="Bonometti L."/>
            <person name="Westerberg I."/>
            <person name="Brannstrom I.O."/>
            <person name="Guillou S."/>
            <person name="Cros-Aarteil S."/>
            <person name="Calhoun S."/>
            <person name="Haridas S."/>
            <person name="Kuo A."/>
            <person name="Mondo S."/>
            <person name="Pangilinan J."/>
            <person name="Riley R."/>
            <person name="Labutti K."/>
            <person name="Andreopoulos B."/>
            <person name="Lipzen A."/>
            <person name="Chen C."/>
            <person name="Yanf M."/>
            <person name="Daum C."/>
            <person name="Ng V."/>
            <person name="Clum A."/>
            <person name="Steindorff A."/>
            <person name="Ohm R."/>
            <person name="Martin F."/>
            <person name="Silar P."/>
            <person name="Natvig D."/>
            <person name="Lalanne C."/>
            <person name="Gautier V."/>
            <person name="Ament-Velasquez S.L."/>
            <person name="Kruys A."/>
            <person name="Hutchinson M.I."/>
            <person name="Powell A.J."/>
            <person name="Barry K."/>
            <person name="Miller A.N."/>
            <person name="Grigoriev I.V."/>
            <person name="Debuchy R."/>
            <person name="Gladieux P."/>
            <person name="Thoren M.H."/>
            <person name="Johannesson H."/>
        </authorList>
    </citation>
    <scope>NUCLEOTIDE SEQUENCE</scope>
    <source>
        <strain evidence="16">CBS 606.72</strain>
    </source>
</reference>
<dbReference type="Gene3D" id="1.10.150.670">
    <property type="entry name" value="Crossover junction endonuclease EME1, DNA-binding domain"/>
    <property type="match status" value="1"/>
</dbReference>
<dbReference type="GO" id="GO:0000712">
    <property type="term" value="P:resolution of meiotic recombination intermediates"/>
    <property type="evidence" value="ECO:0007669"/>
    <property type="project" value="TreeGrafter"/>
</dbReference>
<dbReference type="InterPro" id="IPR006166">
    <property type="entry name" value="ERCC4_domain"/>
</dbReference>
<evidence type="ECO:0000256" key="12">
    <source>
        <dbReference type="ARBA" id="ARBA00023242"/>
    </source>
</evidence>
<evidence type="ECO:0000256" key="10">
    <source>
        <dbReference type="ARBA" id="ARBA00023172"/>
    </source>
</evidence>
<organism evidence="16 17">
    <name type="scientific">Immersiella caudata</name>
    <dbReference type="NCBI Taxonomy" id="314043"/>
    <lineage>
        <taxon>Eukaryota</taxon>
        <taxon>Fungi</taxon>
        <taxon>Dikarya</taxon>
        <taxon>Ascomycota</taxon>
        <taxon>Pezizomycotina</taxon>
        <taxon>Sordariomycetes</taxon>
        <taxon>Sordariomycetidae</taxon>
        <taxon>Sordariales</taxon>
        <taxon>Lasiosphaeriaceae</taxon>
        <taxon>Immersiella</taxon>
    </lineage>
</organism>
<dbReference type="InterPro" id="IPR033310">
    <property type="entry name" value="Mms4/EME1/EME2"/>
</dbReference>
<keyword evidence="4" id="KW-0540">Nuclease</keyword>
<feature type="compositionally biased region" description="Low complexity" evidence="14">
    <location>
        <begin position="533"/>
        <end position="555"/>
    </location>
</feature>
<dbReference type="GO" id="GO:0006302">
    <property type="term" value="P:double-strand break repair"/>
    <property type="evidence" value="ECO:0007669"/>
    <property type="project" value="TreeGrafter"/>
</dbReference>
<dbReference type="GO" id="GO:0046872">
    <property type="term" value="F:metal ion binding"/>
    <property type="evidence" value="ECO:0007669"/>
    <property type="project" value="UniProtKB-KW"/>
</dbReference>
<keyword evidence="5" id="KW-0479">Metal-binding</keyword>
<dbReference type="FunFam" id="1.10.150.670:FF:000004">
    <property type="entry name" value="Crossover junction endonuclease EME1"/>
    <property type="match status" value="1"/>
</dbReference>
<dbReference type="GO" id="GO:0031297">
    <property type="term" value="P:replication fork processing"/>
    <property type="evidence" value="ECO:0007669"/>
    <property type="project" value="TreeGrafter"/>
</dbReference>
<feature type="region of interest" description="Disordered" evidence="14">
    <location>
        <begin position="1"/>
        <end position="38"/>
    </location>
</feature>